<evidence type="ECO:0000313" key="2">
    <source>
        <dbReference type="EMBL" id="QSE96896.1"/>
    </source>
</evidence>
<proteinExistence type="predicted"/>
<sequence length="335" mass="38415">MTLEERINAFSQLGDKLKSLSEDEFENLALNAQNGNSWFTPTSVRLALNGIIKFLDKSVLQNWVSNYQLNQESKTIGIVMAGNIPLVGFHDLLCILICGHSIKVKMSSQDSVLMTFILESLIKIEPRLEKNIIVVDRLKDIDAIIATGSDNSARYFEYYFSKYPHIIRKNRTSIGILNGEEKEDDLSSLGKDIFQYYGLGCRNVSKIYVPNGYNFNTFFESIQSYQSVGDHHKYNNNYEYNKSIYLVNGDKHLDNGFLLLRESKNIASPLAVLFYEEYNDDNTLKERLEKDQEKIQCVVSNNQWYENSFDFGEAQSPGIDDYADHVDTMKFLTSL</sequence>
<accession>A0A975A0K1</accession>
<name>A0A975A0K1_9BACT</name>
<organism evidence="2 3">
    <name type="scientific">Fulvivirga lutea</name>
    <dbReference type="NCBI Taxonomy" id="2810512"/>
    <lineage>
        <taxon>Bacteria</taxon>
        <taxon>Pseudomonadati</taxon>
        <taxon>Bacteroidota</taxon>
        <taxon>Cytophagia</taxon>
        <taxon>Cytophagales</taxon>
        <taxon>Fulvivirgaceae</taxon>
        <taxon>Fulvivirga</taxon>
    </lineage>
</organism>
<dbReference type="GO" id="GO:0008218">
    <property type="term" value="P:bioluminescence"/>
    <property type="evidence" value="ECO:0007669"/>
    <property type="project" value="InterPro"/>
</dbReference>
<evidence type="ECO:0000256" key="1">
    <source>
        <dbReference type="ARBA" id="ARBA00022857"/>
    </source>
</evidence>
<dbReference type="SUPFAM" id="SSF53720">
    <property type="entry name" value="ALDH-like"/>
    <property type="match status" value="1"/>
</dbReference>
<gene>
    <name evidence="2" type="ORF">JR347_15040</name>
</gene>
<dbReference type="Pfam" id="PF05893">
    <property type="entry name" value="LuxC"/>
    <property type="match status" value="1"/>
</dbReference>
<keyword evidence="1" id="KW-0521">NADP</keyword>
<dbReference type="RefSeq" id="WP_205721410.1">
    <property type="nucleotide sequence ID" value="NZ_CP070608.1"/>
</dbReference>
<reference evidence="2" key="1">
    <citation type="submission" date="2021-02" db="EMBL/GenBank/DDBJ databases">
        <title>Fulvivirga sp. S481 isolated from sea water.</title>
        <authorList>
            <person name="Bae S.S."/>
            <person name="Baek K."/>
        </authorList>
    </citation>
    <scope>NUCLEOTIDE SEQUENCE</scope>
    <source>
        <strain evidence="2">S481</strain>
    </source>
</reference>
<dbReference type="InterPro" id="IPR016161">
    <property type="entry name" value="Ald_DH/histidinol_DH"/>
</dbReference>
<dbReference type="InterPro" id="IPR008670">
    <property type="entry name" value="CoA_reduct_LuxC"/>
</dbReference>
<evidence type="ECO:0000313" key="3">
    <source>
        <dbReference type="Proteomes" id="UP000662783"/>
    </source>
</evidence>
<dbReference type="EMBL" id="CP070608">
    <property type="protein sequence ID" value="QSE96896.1"/>
    <property type="molecule type" value="Genomic_DNA"/>
</dbReference>
<dbReference type="KEGG" id="fuv:JR347_15040"/>
<dbReference type="AlphaFoldDB" id="A0A975A0K1"/>
<dbReference type="GO" id="GO:0003995">
    <property type="term" value="F:acyl-CoA dehydrogenase activity"/>
    <property type="evidence" value="ECO:0007669"/>
    <property type="project" value="InterPro"/>
</dbReference>
<dbReference type="Proteomes" id="UP000662783">
    <property type="component" value="Chromosome"/>
</dbReference>
<protein>
    <submittedName>
        <fullName evidence="2">Acyl-CoA reductase</fullName>
    </submittedName>
</protein>
<keyword evidence="3" id="KW-1185">Reference proteome</keyword>